<dbReference type="GeneID" id="26684423"/>
<gene>
    <name evidence="1" type="ORF">SP37_9</name>
</gene>
<evidence type="ECO:0000313" key="2">
    <source>
        <dbReference type="Proteomes" id="UP000202449"/>
    </source>
</evidence>
<name>A0A0N7CEK4_9CAUD</name>
<proteinExistence type="predicted"/>
<reference evidence="1 2" key="1">
    <citation type="journal article" date="2016" name="Virus Genes">
        <title>Genomic characterization of Salmonella bacteriophages isolated from India.</title>
        <authorList>
            <person name="Karpe Y.A."/>
            <person name="Kanade G.D."/>
            <person name="Pingale K.D."/>
            <person name="Arankalle V.A."/>
            <person name="Banerjee K."/>
        </authorList>
    </citation>
    <scope>NUCLEOTIDE SEQUENCE [LARGE SCALE GENOMIC DNA]</scope>
</reference>
<dbReference type="KEGG" id="vg:26684423"/>
<protein>
    <submittedName>
        <fullName evidence="1">Uncharacterized protein</fullName>
    </submittedName>
</protein>
<organism evidence="1 2">
    <name type="scientific">Salmonella phage 37</name>
    <dbReference type="NCBI Taxonomy" id="1654890"/>
    <lineage>
        <taxon>Viruses</taxon>
        <taxon>Duplodnaviria</taxon>
        <taxon>Heunggongvirae</taxon>
        <taxon>Uroviricota</taxon>
        <taxon>Caudoviricetes</taxon>
        <taxon>Casjensviridae</taxon>
        <taxon>Chivirus</taxon>
        <taxon>Chivirus cv37</taxon>
    </lineage>
</organism>
<dbReference type="RefSeq" id="YP_009221375.1">
    <property type="nucleotide sequence ID" value="NC_029045.1"/>
</dbReference>
<keyword evidence="2" id="KW-1185">Reference proteome</keyword>
<sequence>MRSSTRDDPPRSRHQDTVQSVALYDGAGYMLGFAGDLLAVGTQIGLPEDKLKDPEGKRLIDLFSKPQRVTKKNPFEWRNEATDPEDWWHFCKYNVRDVKPNWRLKRA</sequence>
<evidence type="ECO:0000313" key="1">
    <source>
        <dbReference type="EMBL" id="AKJ73876.1"/>
    </source>
</evidence>
<dbReference type="Proteomes" id="UP000202449">
    <property type="component" value="Segment"/>
</dbReference>
<accession>A0A0N7CEK4</accession>
<dbReference type="EMBL" id="KR296691">
    <property type="protein sequence ID" value="AKJ73876.1"/>
    <property type="molecule type" value="Genomic_DNA"/>
</dbReference>